<accession>A0A4Y6PWM2</accession>
<sequence length="172" mass="19799">MKKLHLSQNTIADLEMARENASFEVEWYLDTDTGKVLMFGPDIPAADDEPRDNDPDWVKEAHAQRVEAWNDTTGRYLAVPSAGSEEGWQDMDAFIATVDDDELREALAEAIRGRGAFRRFKDVLTRAPAERQRWFDFKQQRTDERIRHWLAGNGFELVVEPARVTKSDELCQ</sequence>
<name>A0A4Y6PWM2_PERCE</name>
<dbReference type="AlphaFoldDB" id="A0A4Y6PWM2"/>
<accession>A0A5B8Y883</accession>
<proteinExistence type="predicted"/>
<protein>
    <submittedName>
        <fullName evidence="1">Uncharacterized protein</fullName>
    </submittedName>
</protein>
<evidence type="ECO:0000313" key="2">
    <source>
        <dbReference type="Proteomes" id="UP000315995"/>
    </source>
</evidence>
<dbReference type="RefSeq" id="WP_141198620.1">
    <property type="nucleotide sequence ID" value="NZ_CP041186.1"/>
</dbReference>
<dbReference type="OrthoDB" id="9816539at2"/>
<dbReference type="InterPro" id="IPR005361">
    <property type="entry name" value="UPF0158"/>
</dbReference>
<dbReference type="Pfam" id="PF03682">
    <property type="entry name" value="UPF0158"/>
    <property type="match status" value="1"/>
</dbReference>
<dbReference type="EMBL" id="CP041186">
    <property type="protein sequence ID" value="QDG52145.1"/>
    <property type="molecule type" value="Genomic_DNA"/>
</dbReference>
<keyword evidence="2" id="KW-1185">Reference proteome</keyword>
<reference evidence="1 2" key="1">
    <citation type="submission" date="2019-06" db="EMBL/GenBank/DDBJ databases">
        <title>Persicimonas caeni gen. nov., sp. nov., a predatory bacterium isolated from solar saltern.</title>
        <authorList>
            <person name="Wang S."/>
        </authorList>
    </citation>
    <scope>NUCLEOTIDE SEQUENCE [LARGE SCALE GENOMIC DNA]</scope>
    <source>
        <strain evidence="1 2">YN101</strain>
    </source>
</reference>
<organism evidence="1 2">
    <name type="scientific">Persicimonas caeni</name>
    <dbReference type="NCBI Taxonomy" id="2292766"/>
    <lineage>
        <taxon>Bacteria</taxon>
        <taxon>Deltaproteobacteria</taxon>
        <taxon>Bradymonadales</taxon>
        <taxon>Bradymonadaceae</taxon>
        <taxon>Persicimonas</taxon>
    </lineage>
</organism>
<gene>
    <name evidence="1" type="ORF">FIV42_15760</name>
</gene>
<evidence type="ECO:0000313" key="1">
    <source>
        <dbReference type="EMBL" id="QDG52145.1"/>
    </source>
</evidence>
<dbReference type="Proteomes" id="UP000315995">
    <property type="component" value="Chromosome"/>
</dbReference>